<proteinExistence type="predicted"/>
<gene>
    <name evidence="1" type="ORF">BT96DRAFT_940205</name>
</gene>
<name>A0A6A4HK94_9AGAR</name>
<organism evidence="1 2">
    <name type="scientific">Gymnopus androsaceus JB14</name>
    <dbReference type="NCBI Taxonomy" id="1447944"/>
    <lineage>
        <taxon>Eukaryota</taxon>
        <taxon>Fungi</taxon>
        <taxon>Dikarya</taxon>
        <taxon>Basidiomycota</taxon>
        <taxon>Agaricomycotina</taxon>
        <taxon>Agaricomycetes</taxon>
        <taxon>Agaricomycetidae</taxon>
        <taxon>Agaricales</taxon>
        <taxon>Marasmiineae</taxon>
        <taxon>Omphalotaceae</taxon>
        <taxon>Gymnopus</taxon>
    </lineage>
</organism>
<dbReference type="Proteomes" id="UP000799118">
    <property type="component" value="Unassembled WGS sequence"/>
</dbReference>
<evidence type="ECO:0000313" key="1">
    <source>
        <dbReference type="EMBL" id="KAE9398433.1"/>
    </source>
</evidence>
<dbReference type="AlphaFoldDB" id="A0A6A4HK94"/>
<reference evidence="1" key="1">
    <citation type="journal article" date="2019" name="Environ. Microbiol.">
        <title>Fungal ecological strategies reflected in gene transcription - a case study of two litter decomposers.</title>
        <authorList>
            <person name="Barbi F."/>
            <person name="Kohler A."/>
            <person name="Barry K."/>
            <person name="Baskaran P."/>
            <person name="Daum C."/>
            <person name="Fauchery L."/>
            <person name="Ihrmark K."/>
            <person name="Kuo A."/>
            <person name="LaButti K."/>
            <person name="Lipzen A."/>
            <person name="Morin E."/>
            <person name="Grigoriev I.V."/>
            <person name="Henrissat B."/>
            <person name="Lindahl B."/>
            <person name="Martin F."/>
        </authorList>
    </citation>
    <scope>NUCLEOTIDE SEQUENCE</scope>
    <source>
        <strain evidence="1">JB14</strain>
    </source>
</reference>
<sequence length="295" mass="33684">MQDRGFKCCENILEPKNVLDPTWAEVYLALELHTDGVERKWCINTSFADGHVMLLHHLVNNGAVNPPKDFQCNPIVQVRPVSRLHTYGSLDTSWAKEETTSAMTDYYEVAFIRKAFIKNGKFWAGWKTKDETDEPATSVAFYGSTFNQFWFSMSPEEIYKRKAVVSLKQGLIKKHFEAESTKASQLCNPGPIPGPPLRLSFLGNDGESTTALELPYPDTMVVDPQVLWLPPDRIGQDVKDPEQLFKIISNALASEESMAIEFYKHLKRDRKDIRQIRLLWFLTRATIYVCVSVMS</sequence>
<dbReference type="EMBL" id="ML769483">
    <property type="protein sequence ID" value="KAE9398433.1"/>
    <property type="molecule type" value="Genomic_DNA"/>
</dbReference>
<evidence type="ECO:0000313" key="2">
    <source>
        <dbReference type="Proteomes" id="UP000799118"/>
    </source>
</evidence>
<dbReference type="OrthoDB" id="3059835at2759"/>
<keyword evidence="2" id="KW-1185">Reference proteome</keyword>
<protein>
    <submittedName>
        <fullName evidence="1">Uncharacterized protein</fullName>
    </submittedName>
</protein>
<accession>A0A6A4HK94</accession>